<dbReference type="KEGG" id="yrh:AABB31_15445"/>
<sequence>MSQSVATSPTLAERLATIFQRGDTKDLIANAAVDVDQITIDGQVFPITTSDADQSGLGNPLQQLVAQTLTEPADLHLADRLRQGLGKGRGPLLKAAKLDKHVQFNNWLFPDNPAPALQGDQVTAMRDALIAAHPTRTIMIRSLTTGIDDALMAALSAAGFALLPTKPIWVTPVPSQRRAPVIAGHDLVDAHTFSANDFSRAAMLQAMADAQIPDTPAPRYTPGFLAQAHQIDLLKIKGVRDGAENLIGVVGVFEAAGVISAPIMGYDPDFAGAAPLRGALEQLVFAQASAEAAHYKTSRWRGPNASPAMSQTAVYVQHLGWQARAALKALKPILQGMPPAADD</sequence>
<dbReference type="Proteomes" id="UP001470809">
    <property type="component" value="Chromosome"/>
</dbReference>
<dbReference type="RefSeq" id="WP_373635445.1">
    <property type="nucleotide sequence ID" value="NZ_CP151767.2"/>
</dbReference>
<reference evidence="1 2" key="2">
    <citation type="submission" date="2024-08" db="EMBL/GenBank/DDBJ databases">
        <title>Phylogenomic analyses of a clade within the roseobacter group suggest taxonomic reassignments of species of the genera Aestuariivita, Citreicella, Loktanella, Nautella, Pelagibaca, Ruegeria, Thalassobius, Thiobacimonas and Tropicibacter, and the proposal o.</title>
        <authorList>
            <person name="Jeon C.O."/>
        </authorList>
    </citation>
    <scope>NUCLEOTIDE SEQUENCE [LARGE SCALE GENOMIC DNA]</scope>
    <source>
        <strain evidence="1 2">SS1-5</strain>
    </source>
</reference>
<proteinExistence type="predicted"/>
<gene>
    <name evidence="1" type="ORF">AABB31_15445</name>
</gene>
<name>A0AAN0M7L5_9RHOB</name>
<reference evidence="2" key="1">
    <citation type="submission" date="2024-04" db="EMBL/GenBank/DDBJ databases">
        <title>Phylogenomic analyses of a clade within the roseobacter group suggest taxonomic reassignments of species of the genera Aestuariivita, Citreicella, Loktanella, Nautella, Pelagibaca, Ruegeria, Thalassobius, Thiobacimonas and Tropicibacter, and the proposal o.</title>
        <authorList>
            <person name="Jeon C.O."/>
        </authorList>
    </citation>
    <scope>NUCLEOTIDE SEQUENCE [LARGE SCALE GENOMIC DNA]</scope>
    <source>
        <strain evidence="2">SS1-5</strain>
    </source>
</reference>
<dbReference type="EMBL" id="CP151767">
    <property type="protein sequence ID" value="WZU66440.2"/>
    <property type="molecule type" value="Genomic_DNA"/>
</dbReference>
<organism evidence="1 2">
    <name type="scientific">Yoonia rhodophyticola</name>
    <dbReference type="NCBI Taxonomy" id="3137370"/>
    <lineage>
        <taxon>Bacteria</taxon>
        <taxon>Pseudomonadati</taxon>
        <taxon>Pseudomonadota</taxon>
        <taxon>Alphaproteobacteria</taxon>
        <taxon>Rhodobacterales</taxon>
        <taxon>Paracoccaceae</taxon>
        <taxon>Yoonia</taxon>
    </lineage>
</organism>
<dbReference type="AlphaFoldDB" id="A0AAN0M7L5"/>
<evidence type="ECO:0000313" key="2">
    <source>
        <dbReference type="Proteomes" id="UP001470809"/>
    </source>
</evidence>
<accession>A0AAN0M7L5</accession>
<keyword evidence="2" id="KW-1185">Reference proteome</keyword>
<evidence type="ECO:0000313" key="1">
    <source>
        <dbReference type="EMBL" id="WZU66440.2"/>
    </source>
</evidence>
<protein>
    <submittedName>
        <fullName evidence="1">Uncharacterized protein</fullName>
    </submittedName>
</protein>